<sequence length="53" mass="5667">MSKLHAVTHVLAVSIAVSVPKLIVMASLLMLKTIAHKSIVTILVRHKQALAAI</sequence>
<protein>
    <submittedName>
        <fullName evidence="2">Uncharacterized protein</fullName>
    </submittedName>
</protein>
<evidence type="ECO:0000313" key="3">
    <source>
        <dbReference type="Proteomes" id="UP000054715"/>
    </source>
</evidence>
<dbReference type="STRING" id="455.Ljam_2236"/>
<reference evidence="2 3" key="1">
    <citation type="submission" date="2015-11" db="EMBL/GenBank/DDBJ databases">
        <title>Genomic analysis of 38 Legionella species identifies large and diverse effector repertoires.</title>
        <authorList>
            <person name="Burstein D."/>
            <person name="Amaro F."/>
            <person name="Zusman T."/>
            <person name="Lifshitz Z."/>
            <person name="Cohen O."/>
            <person name="Gilbert J.A."/>
            <person name="Pupko T."/>
            <person name="Shuman H.A."/>
            <person name="Segal G."/>
        </authorList>
    </citation>
    <scope>NUCLEOTIDE SEQUENCE [LARGE SCALE GENOMIC DNA]</scope>
    <source>
        <strain evidence="2 3">JA-26-G1-E2</strain>
    </source>
</reference>
<organism evidence="2 3">
    <name type="scientific">Legionella jamestowniensis</name>
    <dbReference type="NCBI Taxonomy" id="455"/>
    <lineage>
        <taxon>Bacteria</taxon>
        <taxon>Pseudomonadati</taxon>
        <taxon>Pseudomonadota</taxon>
        <taxon>Gammaproteobacteria</taxon>
        <taxon>Legionellales</taxon>
        <taxon>Legionellaceae</taxon>
        <taxon>Legionella</taxon>
    </lineage>
</organism>
<evidence type="ECO:0000256" key="1">
    <source>
        <dbReference type="SAM" id="Phobius"/>
    </source>
</evidence>
<dbReference type="Proteomes" id="UP000054715">
    <property type="component" value="Unassembled WGS sequence"/>
</dbReference>
<gene>
    <name evidence="2" type="ORF">Ljam_2236</name>
</gene>
<dbReference type="EMBL" id="LNYG01000013">
    <property type="protein sequence ID" value="KTD08041.1"/>
    <property type="molecule type" value="Genomic_DNA"/>
</dbReference>
<proteinExistence type="predicted"/>
<comment type="caution">
    <text evidence="2">The sequence shown here is derived from an EMBL/GenBank/DDBJ whole genome shotgun (WGS) entry which is preliminary data.</text>
</comment>
<dbReference type="PATRIC" id="fig|455.5.peg.2356"/>
<evidence type="ECO:0000313" key="2">
    <source>
        <dbReference type="EMBL" id="KTD08041.1"/>
    </source>
</evidence>
<keyword evidence="1" id="KW-0472">Membrane</keyword>
<feature type="transmembrane region" description="Helical" evidence="1">
    <location>
        <begin position="6"/>
        <end position="31"/>
    </location>
</feature>
<dbReference type="AlphaFoldDB" id="A0A0W0UKI6"/>
<keyword evidence="1" id="KW-1133">Transmembrane helix</keyword>
<dbReference type="RefSeq" id="WP_156411927.1">
    <property type="nucleotide sequence ID" value="NZ_CAAAJF010000013.1"/>
</dbReference>
<keyword evidence="1" id="KW-0812">Transmembrane</keyword>
<accession>A0A0W0UKI6</accession>
<name>A0A0W0UKI6_9GAMM</name>